<dbReference type="OMA" id="FWYEGRD"/>
<dbReference type="EMBL" id="CAEQ01001342">
    <property type="protein sequence ID" value="CCD13987.1"/>
    <property type="molecule type" value="Genomic_DNA"/>
</dbReference>
<keyword evidence="1" id="KW-0175">Coiled coil</keyword>
<gene>
    <name evidence="3" type="ORF">TCIL3000_0_46710</name>
</gene>
<evidence type="ECO:0000256" key="2">
    <source>
        <dbReference type="SAM" id="MobiDB-lite"/>
    </source>
</evidence>
<reference evidence="4" key="1">
    <citation type="submission" date="2011-07" db="EMBL/GenBank/DDBJ databases">
        <title>Divergent evolution of antigenic variation in African trypanosomes.</title>
        <authorList>
            <person name="Jackson A.P."/>
            <person name="Berry A."/>
            <person name="Allison H.C."/>
            <person name="Burton P."/>
            <person name="Anderson J."/>
            <person name="Aslett M."/>
            <person name="Brown R."/>
            <person name="Corton N."/>
            <person name="Harris D."/>
            <person name="Hauser H."/>
            <person name="Gamble J."/>
            <person name="Gilderthorp R."/>
            <person name="McQuillan J."/>
            <person name="Quail M.A."/>
            <person name="Sanders M."/>
            <person name="Van Tonder A."/>
            <person name="Ginger M.L."/>
            <person name="Donelson J.E."/>
            <person name="Field M.C."/>
            <person name="Barry J.D."/>
            <person name="Berriman M."/>
            <person name="Hertz-Fowler C."/>
        </authorList>
    </citation>
    <scope>NUCLEOTIDE SEQUENCE [LARGE SCALE GENOMIC DNA]</scope>
    <source>
        <strain evidence="4">IL3000</strain>
    </source>
</reference>
<accession>F9W9T2</accession>
<dbReference type="AlphaFoldDB" id="F9W9T2"/>
<feature type="region of interest" description="Disordered" evidence="2">
    <location>
        <begin position="721"/>
        <end position="744"/>
    </location>
</feature>
<feature type="coiled-coil region" evidence="1">
    <location>
        <begin position="2"/>
        <end position="36"/>
    </location>
</feature>
<feature type="region of interest" description="Disordered" evidence="2">
    <location>
        <begin position="778"/>
        <end position="799"/>
    </location>
</feature>
<feature type="coiled-coil region" evidence="1">
    <location>
        <begin position="456"/>
        <end position="490"/>
    </location>
</feature>
<dbReference type="VEuPathDB" id="TriTrypDB:TcIL3000_0_46710"/>
<evidence type="ECO:0000256" key="1">
    <source>
        <dbReference type="SAM" id="Coils"/>
    </source>
</evidence>
<comment type="caution">
    <text evidence="3">The sequence shown here is derived from an EMBL/GenBank/DDBJ whole genome shotgun (WGS) entry which is preliminary data.</text>
</comment>
<dbReference type="Proteomes" id="UP000000702">
    <property type="component" value="Unassembled WGS sequence"/>
</dbReference>
<reference evidence="3 4" key="2">
    <citation type="journal article" date="2012" name="Proc. Natl. Acad. Sci. U.S.A.">
        <title>Antigenic diversity is generated by distinct evolutionary mechanisms in African trypanosome species.</title>
        <authorList>
            <person name="Jackson A.P."/>
            <person name="Berry A."/>
            <person name="Aslett M."/>
            <person name="Allison H.C."/>
            <person name="Burton P."/>
            <person name="Vavrova-Anderson J."/>
            <person name="Brown R."/>
            <person name="Browne H."/>
            <person name="Corton N."/>
            <person name="Hauser H."/>
            <person name="Gamble J."/>
            <person name="Gilderthorp R."/>
            <person name="Marcello L."/>
            <person name="McQuillan J."/>
            <person name="Otto T.D."/>
            <person name="Quail M.A."/>
            <person name="Sanders M.J."/>
            <person name="van Tonder A."/>
            <person name="Ginger M.L."/>
            <person name="Field M.C."/>
            <person name="Barry J.D."/>
            <person name="Hertz-Fowler C."/>
            <person name="Berriman M."/>
        </authorList>
    </citation>
    <scope>NUCLEOTIDE SEQUENCE [LARGE SCALE GENOMIC DNA]</scope>
    <source>
        <strain evidence="3 4">IL3000</strain>
    </source>
</reference>
<evidence type="ECO:0000313" key="4">
    <source>
        <dbReference type="Proteomes" id="UP000000702"/>
    </source>
</evidence>
<evidence type="ECO:0000313" key="3">
    <source>
        <dbReference type="EMBL" id="CCD13987.1"/>
    </source>
</evidence>
<organism evidence="3 4">
    <name type="scientific">Trypanosoma congolense (strain IL3000)</name>
    <dbReference type="NCBI Taxonomy" id="1068625"/>
    <lineage>
        <taxon>Eukaryota</taxon>
        <taxon>Discoba</taxon>
        <taxon>Euglenozoa</taxon>
        <taxon>Kinetoplastea</taxon>
        <taxon>Metakinetoplastina</taxon>
        <taxon>Trypanosomatida</taxon>
        <taxon>Trypanosomatidae</taxon>
        <taxon>Trypanosoma</taxon>
        <taxon>Nannomonas</taxon>
    </lineage>
</organism>
<protein>
    <submittedName>
        <fullName evidence="3">WGS project CAEQ00000000 data, annotated contig 1891</fullName>
    </submittedName>
</protein>
<keyword evidence="4" id="KW-1185">Reference proteome</keyword>
<proteinExistence type="predicted"/>
<feature type="coiled-coil region" evidence="1">
    <location>
        <begin position="229"/>
        <end position="301"/>
    </location>
</feature>
<feature type="coiled-coil region" evidence="1">
    <location>
        <begin position="97"/>
        <end position="174"/>
    </location>
</feature>
<name>F9W9T2_TRYCI</name>
<sequence>MSDVQTKTVARLNEKVEALEQERNKLQRRVWDLERGTAQTEMVSEDLAPPLMAELLSLRASEEILRQQLCDSHRRVEEATAEAEKLAKEDIHAARLLSQMLETVEKAGEDLNSVEIEREVLRLQLQELQGRRSVEHTLREAQLQDLLALSQSSIQNLLLRLAAVEAREAQAHAEVAAHQETVEKQQRTIQNIPACDDTVDEVLASKRRRLESEIFDNPNSVRRELVTFWNEGREEIRRLQEEVRQLRTETQQMRPLREKLRLLERNRSTVVARLVDLADEVSRVREEKQRLRAQCSGLEVERDFLRSSLATIVSGIMQEEELSNCCAAVREAAVRSAAASASIVVDPQVFQQTLREAQELQSEVVQLSKQSEKLHRCIALREERLAALITREAVLMPRSTGQEETDTLISQGAEGVPPDAPVTRKITWAQAKASDVITCLEGPPATAGKQERVNMFTDLQARADAAEQQVRRYKEQLELVTRSRDDVEARLLALRTEMQTSLQEREAVMVEMHNSNTTLLQSVNTLQSGQKRLRECYDASVSFAQKLASALGALLRFVRGETNLTVSASRLVQQHRTEICKLTYRVTDAWEERKDDIQFVAESIERMCEYIAQSAEQHKREQGLKGVEHLRRLTDAVKQQEERLKDIQDKFTHTCRQLGESLANRVTESQKHADSLWAKRVGALLDERNQLQGQLMAERDLLSRIERSMMVAAATKPPETIADTATNSSNILDGPDHDSTNEESGNQLLDVINQLHASLSQLQSSGAIVELLPAITDGEGESVEVEANEEEMVGGNEEG</sequence>